<evidence type="ECO:0000256" key="1">
    <source>
        <dbReference type="SAM" id="Coils"/>
    </source>
</evidence>
<organism evidence="3 4">
    <name type="scientific">Phytophthora lilii</name>
    <dbReference type="NCBI Taxonomy" id="2077276"/>
    <lineage>
        <taxon>Eukaryota</taxon>
        <taxon>Sar</taxon>
        <taxon>Stramenopiles</taxon>
        <taxon>Oomycota</taxon>
        <taxon>Peronosporomycetes</taxon>
        <taxon>Peronosporales</taxon>
        <taxon>Peronosporaceae</taxon>
        <taxon>Phytophthora</taxon>
    </lineage>
</organism>
<sequence>MADELSEYEAKRLRRIEENRRVLQALHLPALGPPEAASKSKKRKREEEKPLEPRRKSSRQHKLRKLERQRRRFERHLEKQELKKLRKLQKKELKQLKKERKLELKQQDGEVAKESQEKIELPQVNGRPMIRDWRTRRKLRAQTESKVATLHKRMDKKEKKLKEQIIKEQKRKDQKIRRRECKLRSKMRAKEKFEQRVRAREERLEERERWRAEALEKHLLEKERRRQERKRKFQEKQAVRDKAIEEILKEREEMKRREEIEEQLSTARHPVQEVRLPFVRISSIYDDEKMKPQVLTPLLKIDPNPFHAFSLGKQFLPPCKRSVMQALCPGGFSTVFDDDADIHLWKNAITLFVDGTTGVYYHYLFEEKTIDGREYVFFRWSRTRDVTPMILWRLSQVQRGKEELRVDENYYNNPNPNAKPEQLLLFIQYPKVSVGPLSFSQLGML</sequence>
<dbReference type="Proteomes" id="UP001165083">
    <property type="component" value="Unassembled WGS sequence"/>
</dbReference>
<feature type="compositionally biased region" description="Basic and acidic residues" evidence="2">
    <location>
        <begin position="45"/>
        <end position="55"/>
    </location>
</feature>
<evidence type="ECO:0000256" key="2">
    <source>
        <dbReference type="SAM" id="MobiDB-lite"/>
    </source>
</evidence>
<comment type="caution">
    <text evidence="3">The sequence shown here is derived from an EMBL/GenBank/DDBJ whole genome shotgun (WGS) entry which is preliminary data.</text>
</comment>
<dbReference type="OrthoDB" id="129696at2759"/>
<feature type="compositionally biased region" description="Basic and acidic residues" evidence="2">
    <location>
        <begin position="155"/>
        <end position="171"/>
    </location>
</feature>
<reference evidence="3" key="1">
    <citation type="submission" date="2023-04" db="EMBL/GenBank/DDBJ databases">
        <title>Phytophthora lilii NBRC 32176.</title>
        <authorList>
            <person name="Ichikawa N."/>
            <person name="Sato H."/>
            <person name="Tonouchi N."/>
        </authorList>
    </citation>
    <scope>NUCLEOTIDE SEQUENCE</scope>
    <source>
        <strain evidence="3">NBRC 32176</strain>
    </source>
</reference>
<name>A0A9W6X6G6_9STRA</name>
<protein>
    <submittedName>
        <fullName evidence="3">Unnamed protein product</fullName>
    </submittedName>
</protein>
<feature type="region of interest" description="Disordered" evidence="2">
    <location>
        <begin position="24"/>
        <end position="177"/>
    </location>
</feature>
<dbReference type="AlphaFoldDB" id="A0A9W6X6G6"/>
<keyword evidence="1" id="KW-0175">Coiled coil</keyword>
<feature type="compositionally biased region" description="Basic and acidic residues" evidence="2">
    <location>
        <begin position="90"/>
        <end position="120"/>
    </location>
</feature>
<proteinExistence type="predicted"/>
<evidence type="ECO:0000313" key="4">
    <source>
        <dbReference type="Proteomes" id="UP001165083"/>
    </source>
</evidence>
<accession>A0A9W6X6G6</accession>
<dbReference type="EMBL" id="BSXW01000992">
    <property type="protein sequence ID" value="GMF32497.1"/>
    <property type="molecule type" value="Genomic_DNA"/>
</dbReference>
<feature type="coiled-coil region" evidence="1">
    <location>
        <begin position="212"/>
        <end position="264"/>
    </location>
</feature>
<feature type="compositionally biased region" description="Basic residues" evidence="2">
    <location>
        <begin position="56"/>
        <end position="74"/>
    </location>
</feature>
<keyword evidence="4" id="KW-1185">Reference proteome</keyword>
<evidence type="ECO:0000313" key="3">
    <source>
        <dbReference type="EMBL" id="GMF32497.1"/>
    </source>
</evidence>
<gene>
    <name evidence="3" type="ORF">Plil01_001388700</name>
</gene>